<dbReference type="AlphaFoldDB" id="A0A4Z0BIA4"/>
<evidence type="ECO:0000313" key="4">
    <source>
        <dbReference type="EMBL" id="TFY99065.1"/>
    </source>
</evidence>
<gene>
    <name evidence="4" type="ORF">EZ216_16020</name>
</gene>
<dbReference type="OrthoDB" id="7605060at2"/>
<accession>A0A4Z0BIA4</accession>
<keyword evidence="2" id="KW-0732">Signal</keyword>
<dbReference type="InterPro" id="IPR032698">
    <property type="entry name" value="SirB1_N"/>
</dbReference>
<dbReference type="RefSeq" id="WP_135250784.1">
    <property type="nucleotide sequence ID" value="NZ_SMLK01000005.1"/>
</dbReference>
<dbReference type="Proteomes" id="UP000297839">
    <property type="component" value="Unassembled WGS sequence"/>
</dbReference>
<evidence type="ECO:0000313" key="5">
    <source>
        <dbReference type="Proteomes" id="UP000297839"/>
    </source>
</evidence>
<evidence type="ECO:0000256" key="1">
    <source>
        <dbReference type="ARBA" id="ARBA00007100"/>
    </source>
</evidence>
<feature type="signal peptide" evidence="2">
    <location>
        <begin position="1"/>
        <end position="25"/>
    </location>
</feature>
<organism evidence="4 5">
    <name type="scientific">Ramlibacter humi</name>
    <dbReference type="NCBI Taxonomy" id="2530451"/>
    <lineage>
        <taxon>Bacteria</taxon>
        <taxon>Pseudomonadati</taxon>
        <taxon>Pseudomonadota</taxon>
        <taxon>Betaproteobacteria</taxon>
        <taxon>Burkholderiales</taxon>
        <taxon>Comamonadaceae</taxon>
        <taxon>Ramlibacter</taxon>
    </lineage>
</organism>
<protein>
    <recommendedName>
        <fullName evidence="3">Protein SirB1 N-terminal domain-containing protein</fullName>
    </recommendedName>
</protein>
<keyword evidence="5" id="KW-1185">Reference proteome</keyword>
<reference evidence="4 5" key="1">
    <citation type="submission" date="2019-03" db="EMBL/GenBank/DDBJ databases">
        <title>Ramlibacter sp. 18x22-1, whole genome shotgun sequence.</title>
        <authorList>
            <person name="Zhang X."/>
            <person name="Feng G."/>
            <person name="Zhu H."/>
        </authorList>
    </citation>
    <scope>NUCLEOTIDE SEQUENCE [LARGE SCALE GENOMIC DNA]</scope>
    <source>
        <strain evidence="4 5">18x22-1</strain>
    </source>
</reference>
<comment type="similarity">
    <text evidence="1">Belongs to the UPF0162 family.</text>
</comment>
<proteinExistence type="inferred from homology"/>
<evidence type="ECO:0000259" key="3">
    <source>
        <dbReference type="Pfam" id="PF13369"/>
    </source>
</evidence>
<sequence length="336" mass="37757">MGITRRSLLQSCVRAALLSGPSAWAAKSGLPPLQKLLEQPESQVDYGAAALTIDRMADPTLDVSAAESQLNQLLKAAISVAGGSLLRGGSQVRIDALRTVLYEPGPWNDQRPFKYDLKNDPSGTKIFANKLLPNYLRSRLGNCVSMPALFLALGQRMGLDAHLSTAPEHTFVKIRREDGSYTNHECTSNAGEKRDASYVKEFEIVQAAMDQGTYLVPLSPKRALIQMSGTLAEHYYRTENLPMLHALADLLLQKDPRYVYPMLAKRSAYGLELNLRYRRKYKRFEDVPASEMGPLKELLRTLQQWDENVRALGWRPLSASFEQSYNRITKEAREQR</sequence>
<comment type="caution">
    <text evidence="4">The sequence shown here is derived from an EMBL/GenBank/DDBJ whole genome shotgun (WGS) entry which is preliminary data.</text>
</comment>
<dbReference type="EMBL" id="SMLK01000005">
    <property type="protein sequence ID" value="TFY99065.1"/>
    <property type="molecule type" value="Genomic_DNA"/>
</dbReference>
<evidence type="ECO:0000256" key="2">
    <source>
        <dbReference type="SAM" id="SignalP"/>
    </source>
</evidence>
<feature type="chain" id="PRO_5021197539" description="Protein SirB1 N-terminal domain-containing protein" evidence="2">
    <location>
        <begin position="26"/>
        <end position="336"/>
    </location>
</feature>
<name>A0A4Z0BIA4_9BURK</name>
<dbReference type="Pfam" id="PF13369">
    <property type="entry name" value="Transglut_core2"/>
    <property type="match status" value="1"/>
</dbReference>
<feature type="domain" description="Protein SirB1 N-terminal" evidence="3">
    <location>
        <begin position="125"/>
        <end position="179"/>
    </location>
</feature>